<feature type="transmembrane region" description="Helical" evidence="3">
    <location>
        <begin position="192"/>
        <end position="210"/>
    </location>
</feature>
<sequence length="357" mass="39843">MAADDQSKTEQPTSFRLQEAREKGQVPRSADLSGVIVIIVFSVAMAAASYNIAAAFARSVSRTLLMAGNAPVPSASLIAWLQRTFQPAWQSMVPVVIAVLVAAVVGNLIQTGPVFSTEPLKMDFSRLNPAQGAKRIFSLRLLWELFKLSLKLGVLGTLAWILAGDIGSRVQAAALAAPSSIGILLRSTYVRITTWMLVLLTLIALLDLMFSRREYVRKLRMSRRDIKDEHKRREGDPEIRQKRRRLMAELLKHSRSVRRVPEADVLLTNPTHLAIALKYRPKSMRSPIVLSKGSDAVATRMRMLAAQSGVPCLRSPELARALYRECKIDRAVPAHLYKPLAPIYRWLMKRPGNRIFS</sequence>
<name>A0ABW8JPF8_9GAMM</name>
<feature type="region of interest" description="Disordered" evidence="2">
    <location>
        <begin position="1"/>
        <end position="22"/>
    </location>
</feature>
<protein>
    <submittedName>
        <fullName evidence="4">EscU/YscU/HrcU family type III secretion system export apparatus switch protein</fullName>
    </submittedName>
</protein>
<evidence type="ECO:0000256" key="1">
    <source>
        <dbReference type="ARBA" id="ARBA00010690"/>
    </source>
</evidence>
<dbReference type="InterPro" id="IPR029025">
    <property type="entry name" value="T3SS_substrate_exporter_C"/>
</dbReference>
<evidence type="ECO:0000256" key="3">
    <source>
        <dbReference type="SAM" id="Phobius"/>
    </source>
</evidence>
<dbReference type="InterPro" id="IPR006135">
    <property type="entry name" value="T3SS_substrate_exporter"/>
</dbReference>
<dbReference type="PRINTS" id="PR00950">
    <property type="entry name" value="TYPE3IMSPROT"/>
</dbReference>
<comment type="similarity">
    <text evidence="1">Belongs to the type III secretion exporter family.</text>
</comment>
<gene>
    <name evidence="4" type="ORF">ISP15_17600</name>
</gene>
<reference evidence="4 5" key="1">
    <citation type="submission" date="2020-10" db="EMBL/GenBank/DDBJ databases">
        <title>Phylogeny of dyella-like bacteria.</title>
        <authorList>
            <person name="Fu J."/>
        </authorList>
    </citation>
    <scope>NUCLEOTIDE SEQUENCE [LARGE SCALE GENOMIC DNA]</scope>
    <source>
        <strain evidence="4 5">JP1</strain>
    </source>
</reference>
<keyword evidence="3" id="KW-0472">Membrane</keyword>
<evidence type="ECO:0000313" key="4">
    <source>
        <dbReference type="EMBL" id="MFK2902155.1"/>
    </source>
</evidence>
<comment type="caution">
    <text evidence="4">The sequence shown here is derived from an EMBL/GenBank/DDBJ whole genome shotgun (WGS) entry which is preliminary data.</text>
</comment>
<feature type="transmembrane region" description="Helical" evidence="3">
    <location>
        <begin position="88"/>
        <end position="109"/>
    </location>
</feature>
<dbReference type="Gene3D" id="3.40.1690.10">
    <property type="entry name" value="secretion proteins EscU"/>
    <property type="match status" value="1"/>
</dbReference>
<evidence type="ECO:0000313" key="5">
    <source>
        <dbReference type="Proteomes" id="UP001620461"/>
    </source>
</evidence>
<proteinExistence type="inferred from homology"/>
<dbReference type="EMBL" id="JADIKJ010000025">
    <property type="protein sequence ID" value="MFK2902155.1"/>
    <property type="molecule type" value="Genomic_DNA"/>
</dbReference>
<dbReference type="PANTHER" id="PTHR30531:SF14">
    <property type="entry name" value="SURFACE PRESENTATION OF ANTIGENS PROTEIN SPAS"/>
    <property type="match status" value="1"/>
</dbReference>
<evidence type="ECO:0000256" key="2">
    <source>
        <dbReference type="SAM" id="MobiDB-lite"/>
    </source>
</evidence>
<accession>A0ABW8JPF8</accession>
<dbReference type="SUPFAM" id="SSF160544">
    <property type="entry name" value="EscU C-terminal domain-like"/>
    <property type="match status" value="1"/>
</dbReference>
<dbReference type="RefSeq" id="WP_404549231.1">
    <property type="nucleotide sequence ID" value="NZ_JADIKJ010000025.1"/>
</dbReference>
<feature type="transmembrane region" description="Helical" evidence="3">
    <location>
        <begin position="32"/>
        <end position="52"/>
    </location>
</feature>
<dbReference type="Pfam" id="PF01312">
    <property type="entry name" value="Bac_export_2"/>
    <property type="match status" value="1"/>
</dbReference>
<keyword evidence="3" id="KW-0812">Transmembrane</keyword>
<keyword evidence="5" id="KW-1185">Reference proteome</keyword>
<dbReference type="Proteomes" id="UP001620461">
    <property type="component" value="Unassembled WGS sequence"/>
</dbReference>
<keyword evidence="3" id="KW-1133">Transmembrane helix</keyword>
<dbReference type="PANTHER" id="PTHR30531">
    <property type="entry name" value="FLAGELLAR BIOSYNTHETIC PROTEIN FLHB"/>
    <property type="match status" value="1"/>
</dbReference>
<organism evidence="4 5">
    <name type="scientific">Dyella jejuensis</name>
    <dbReference type="NCBI Taxonomy" id="1432009"/>
    <lineage>
        <taxon>Bacteria</taxon>
        <taxon>Pseudomonadati</taxon>
        <taxon>Pseudomonadota</taxon>
        <taxon>Gammaproteobacteria</taxon>
        <taxon>Lysobacterales</taxon>
        <taxon>Rhodanobacteraceae</taxon>
        <taxon>Dyella</taxon>
    </lineage>
</organism>